<evidence type="ECO:0000313" key="2">
    <source>
        <dbReference type="Proteomes" id="UP000077202"/>
    </source>
</evidence>
<dbReference type="EMBL" id="LVLJ01000267">
    <property type="protein sequence ID" value="OAE35071.1"/>
    <property type="molecule type" value="Genomic_DNA"/>
</dbReference>
<dbReference type="AlphaFoldDB" id="A0A176WR40"/>
<gene>
    <name evidence="1" type="ORF">AXG93_763s1040</name>
</gene>
<accession>A0A176WR40</accession>
<organism evidence="1 2">
    <name type="scientific">Marchantia polymorpha subsp. ruderalis</name>
    <dbReference type="NCBI Taxonomy" id="1480154"/>
    <lineage>
        <taxon>Eukaryota</taxon>
        <taxon>Viridiplantae</taxon>
        <taxon>Streptophyta</taxon>
        <taxon>Embryophyta</taxon>
        <taxon>Marchantiophyta</taxon>
        <taxon>Marchantiopsida</taxon>
        <taxon>Marchantiidae</taxon>
        <taxon>Marchantiales</taxon>
        <taxon>Marchantiaceae</taxon>
        <taxon>Marchantia</taxon>
    </lineage>
</organism>
<name>A0A176WR40_MARPO</name>
<proteinExistence type="predicted"/>
<dbReference type="Proteomes" id="UP000077202">
    <property type="component" value="Unassembled WGS sequence"/>
</dbReference>
<keyword evidence="2" id="KW-1185">Reference proteome</keyword>
<comment type="caution">
    <text evidence="1">The sequence shown here is derived from an EMBL/GenBank/DDBJ whole genome shotgun (WGS) entry which is preliminary data.</text>
</comment>
<sequence length="78" mass="8824">MAAYSLTVDKKERVNCRSSQKTQSATQRDFCDYNVPFGMYKKDKQTKEVHDGRGGVVCTLRRFDQVVASETSSYSTGM</sequence>
<protein>
    <submittedName>
        <fullName evidence="1">Uncharacterized protein</fullName>
    </submittedName>
</protein>
<evidence type="ECO:0000313" key="1">
    <source>
        <dbReference type="EMBL" id="OAE35071.1"/>
    </source>
</evidence>
<reference evidence="1" key="1">
    <citation type="submission" date="2016-03" db="EMBL/GenBank/DDBJ databases">
        <title>Mechanisms controlling the formation of the plant cell surface in tip-growing cells are functionally conserved among land plants.</title>
        <authorList>
            <person name="Honkanen S."/>
            <person name="Jones V.A."/>
            <person name="Morieri G."/>
            <person name="Champion C."/>
            <person name="Hetherington A.J."/>
            <person name="Kelly S."/>
            <person name="Saint-Marcoux D."/>
            <person name="Proust H."/>
            <person name="Prescott H."/>
            <person name="Dolan L."/>
        </authorList>
    </citation>
    <scope>NUCLEOTIDE SEQUENCE [LARGE SCALE GENOMIC DNA]</scope>
    <source>
        <tissue evidence="1">Whole gametophyte</tissue>
    </source>
</reference>